<proteinExistence type="predicted"/>
<keyword evidence="1" id="KW-0812">Transmembrane</keyword>
<reference evidence="2" key="1">
    <citation type="submission" date="2018-06" db="EMBL/GenBank/DDBJ databases">
        <authorList>
            <person name="Zhirakovskaya E."/>
        </authorList>
    </citation>
    <scope>NUCLEOTIDE SEQUENCE</scope>
</reference>
<feature type="transmembrane region" description="Helical" evidence="1">
    <location>
        <begin position="52"/>
        <end position="72"/>
    </location>
</feature>
<accession>A0A3B0RZ17</accession>
<protein>
    <submittedName>
        <fullName evidence="2">Uncharacterized protein</fullName>
    </submittedName>
</protein>
<dbReference type="EMBL" id="UOEK01000114">
    <property type="protein sequence ID" value="VAV97249.1"/>
    <property type="molecule type" value="Genomic_DNA"/>
</dbReference>
<name>A0A3B0RZ17_9ZZZZ</name>
<feature type="transmembrane region" description="Helical" evidence="1">
    <location>
        <begin position="21"/>
        <end position="46"/>
    </location>
</feature>
<organism evidence="2">
    <name type="scientific">hydrothermal vent metagenome</name>
    <dbReference type="NCBI Taxonomy" id="652676"/>
    <lineage>
        <taxon>unclassified sequences</taxon>
        <taxon>metagenomes</taxon>
        <taxon>ecological metagenomes</taxon>
    </lineage>
</organism>
<sequence>MSRLVTRLTQGGAADLLDGETIEVAIVAMWSGYFGGLFAGLAISMLFAADSIAALGISAVVGGGGGIGVAVWRQRRRLLRSETSTIAGQFPIFAFMAVTSRGDLLVWRQTGGGKVAELTERCRVADITSIATVRRFLIKRWAISFVDGSKHEITPPGARDRSVFKEALFRHGYVE</sequence>
<keyword evidence="1" id="KW-1133">Transmembrane helix</keyword>
<gene>
    <name evidence="2" type="ORF">MNBD_ACTINO02-2823</name>
</gene>
<keyword evidence="1" id="KW-0472">Membrane</keyword>
<dbReference type="AlphaFoldDB" id="A0A3B0RZ17"/>
<evidence type="ECO:0000313" key="2">
    <source>
        <dbReference type="EMBL" id="VAV97249.1"/>
    </source>
</evidence>
<evidence type="ECO:0000256" key="1">
    <source>
        <dbReference type="SAM" id="Phobius"/>
    </source>
</evidence>